<dbReference type="EMBL" id="CAMXCT010000573">
    <property type="protein sequence ID" value="CAI3980650.1"/>
    <property type="molecule type" value="Genomic_DNA"/>
</dbReference>
<dbReference type="Proteomes" id="UP001152797">
    <property type="component" value="Unassembled WGS sequence"/>
</dbReference>
<feature type="non-terminal residue" evidence="1">
    <location>
        <position position="173"/>
    </location>
</feature>
<evidence type="ECO:0000313" key="2">
    <source>
        <dbReference type="EMBL" id="CAL1134025.1"/>
    </source>
</evidence>
<evidence type="ECO:0000313" key="3">
    <source>
        <dbReference type="Proteomes" id="UP001152797"/>
    </source>
</evidence>
<sequence>EKAVALVGPMLLSSGKEYQKFKRAFIRKALENEKIQTILQGKVENIASEGDMVVRADTSSKEEYILKAETFQKVYHASDPEEIVDHADAEELQRLGFKAYKPNRKILAVEVDSTIAGLFPGGKFMASWGEPMCLEAGDYLASGTRLADGSIAEIIRIEKVSFYETYEAIASAP</sequence>
<dbReference type="AlphaFoldDB" id="A0A9P1BY11"/>
<gene>
    <name evidence="1" type="ORF">C1SCF055_LOCUS8512</name>
</gene>
<reference evidence="1" key="1">
    <citation type="submission" date="2022-10" db="EMBL/GenBank/DDBJ databases">
        <authorList>
            <person name="Chen Y."/>
            <person name="Dougan E. K."/>
            <person name="Chan C."/>
            <person name="Rhodes N."/>
            <person name="Thang M."/>
        </authorList>
    </citation>
    <scope>NUCLEOTIDE SEQUENCE</scope>
</reference>
<protein>
    <submittedName>
        <fullName evidence="1">Uncharacterized protein</fullName>
    </submittedName>
</protein>
<evidence type="ECO:0000313" key="1">
    <source>
        <dbReference type="EMBL" id="CAI3980650.1"/>
    </source>
</evidence>
<dbReference type="EMBL" id="CAMXCT030000573">
    <property type="protein sequence ID" value="CAL4767962.1"/>
    <property type="molecule type" value="Genomic_DNA"/>
</dbReference>
<reference evidence="2" key="2">
    <citation type="submission" date="2024-04" db="EMBL/GenBank/DDBJ databases">
        <authorList>
            <person name="Chen Y."/>
            <person name="Shah S."/>
            <person name="Dougan E. K."/>
            <person name="Thang M."/>
            <person name="Chan C."/>
        </authorList>
    </citation>
    <scope>NUCLEOTIDE SEQUENCE [LARGE SCALE GENOMIC DNA]</scope>
</reference>
<accession>A0A9P1BY11</accession>
<dbReference type="EMBL" id="CAMXCT020000573">
    <property type="protein sequence ID" value="CAL1134025.1"/>
    <property type="molecule type" value="Genomic_DNA"/>
</dbReference>
<comment type="caution">
    <text evidence="1">The sequence shown here is derived from an EMBL/GenBank/DDBJ whole genome shotgun (WGS) entry which is preliminary data.</text>
</comment>
<proteinExistence type="predicted"/>
<keyword evidence="3" id="KW-1185">Reference proteome</keyword>
<dbReference type="OrthoDB" id="10419604at2759"/>
<name>A0A9P1BY11_9DINO</name>
<organism evidence="1">
    <name type="scientific">Cladocopium goreaui</name>
    <dbReference type="NCBI Taxonomy" id="2562237"/>
    <lineage>
        <taxon>Eukaryota</taxon>
        <taxon>Sar</taxon>
        <taxon>Alveolata</taxon>
        <taxon>Dinophyceae</taxon>
        <taxon>Suessiales</taxon>
        <taxon>Symbiodiniaceae</taxon>
        <taxon>Cladocopium</taxon>
    </lineage>
</organism>